<evidence type="ECO:0000256" key="5">
    <source>
        <dbReference type="ARBA" id="ARBA00038227"/>
    </source>
</evidence>
<dbReference type="OMA" id="DNTSRCA"/>
<keyword evidence="3 6" id="KW-1133">Transmembrane helix</keyword>
<feature type="transmembrane region" description="Helical" evidence="6">
    <location>
        <begin position="12"/>
        <end position="30"/>
    </location>
</feature>
<sequence length="466" mass="51651">MQGLFLVEPVVGFYAFANFLAFPLLQQYVYRRLWQQVTNTSYPTGNDNTSACNPNSTNVTNHHEDVQKAASLFSLYNELFSIIPSLLVTLVLVSYSDYRGRKISILLPVIGSLIASVTYLCVSYFSLSLYLLIVSNFVSSLFGGFGTFLGGCFSYVADICDDSKKKMLRMSSMDMVLGLLSGVASVSTGYFLRSTGFNWPFFASSVFHCINILYIIFILEETVKNPYSNIQNGPTHKPLKKVVYGIYLLFASSSRKRSILLVLMILSFTFFIIANLGGVSIFILYELNVPLCWNEVLIGYGSALSTIVFLTSFAGVYCLSYCFSEAAIVFIGLLSFMAGMIMTAFAKTTLLMFLVRLPMLFAFMPAPVLRAMMSKIVSKSEQGALFACVAFLESLSASATFAVFNSIYAATVAWFSGFSFLVAGGLCVIPMILMGLLMYFLIYIFILLIMRGLVLRSKTSFTEMPQ</sequence>
<feature type="transmembrane region" description="Helical" evidence="6">
    <location>
        <begin position="259"/>
        <end position="285"/>
    </location>
</feature>
<accession>W5MSC6</accession>
<feature type="transmembrane region" description="Helical" evidence="6">
    <location>
        <begin position="105"/>
        <end position="127"/>
    </location>
</feature>
<dbReference type="PANTHER" id="PTHR23507:SF32">
    <property type="entry name" value="SI:DKEY-5G14.1"/>
    <property type="match status" value="1"/>
</dbReference>
<reference evidence="7" key="3">
    <citation type="submission" date="2025-09" db="UniProtKB">
        <authorList>
            <consortium name="Ensembl"/>
        </authorList>
    </citation>
    <scope>IDENTIFICATION</scope>
</reference>
<feature type="transmembrane region" description="Helical" evidence="6">
    <location>
        <begin position="326"/>
        <end position="345"/>
    </location>
</feature>
<evidence type="ECO:0000256" key="3">
    <source>
        <dbReference type="ARBA" id="ARBA00022989"/>
    </source>
</evidence>
<comment type="subcellular location">
    <subcellularLocation>
        <location evidence="1">Membrane</location>
        <topology evidence="1">Multi-pass membrane protein</topology>
    </subcellularLocation>
</comment>
<dbReference type="AlphaFoldDB" id="W5MSC6"/>
<feature type="transmembrane region" description="Helical" evidence="6">
    <location>
        <begin position="79"/>
        <end position="98"/>
    </location>
</feature>
<evidence type="ECO:0000256" key="1">
    <source>
        <dbReference type="ARBA" id="ARBA00004141"/>
    </source>
</evidence>
<feature type="transmembrane region" description="Helical" evidence="6">
    <location>
        <begin position="176"/>
        <end position="193"/>
    </location>
</feature>
<dbReference type="PANTHER" id="PTHR23507">
    <property type="entry name" value="ZGC:174356"/>
    <property type="match status" value="1"/>
</dbReference>
<protein>
    <submittedName>
        <fullName evidence="7">Solute carrier family 46 member 3</fullName>
    </submittedName>
</protein>
<dbReference type="EMBL" id="AHAT01013880">
    <property type="status" value="NOT_ANNOTATED_CDS"/>
    <property type="molecule type" value="Genomic_DNA"/>
</dbReference>
<dbReference type="EMBL" id="AHAT01013881">
    <property type="status" value="NOT_ANNOTATED_CDS"/>
    <property type="molecule type" value="Genomic_DNA"/>
</dbReference>
<reference evidence="8" key="1">
    <citation type="submission" date="2011-12" db="EMBL/GenBank/DDBJ databases">
        <title>The Draft Genome of Lepisosteus oculatus.</title>
        <authorList>
            <consortium name="The Broad Institute Genome Assembly &amp; Analysis Group"/>
            <consortium name="Computational R&amp;D Group"/>
            <consortium name="and Sequencing Platform"/>
            <person name="Di Palma F."/>
            <person name="Alfoldi J."/>
            <person name="Johnson J."/>
            <person name="Berlin A."/>
            <person name="Gnerre S."/>
            <person name="Jaffe D."/>
            <person name="MacCallum I."/>
            <person name="Young S."/>
            <person name="Walker B.J."/>
            <person name="Lander E.S."/>
            <person name="Lindblad-Toh K."/>
        </authorList>
    </citation>
    <scope>NUCLEOTIDE SEQUENCE [LARGE SCALE GENOMIC DNA]</scope>
</reference>
<dbReference type="Gene3D" id="1.20.1250.20">
    <property type="entry name" value="MFS general substrate transporter like domains"/>
    <property type="match status" value="1"/>
</dbReference>
<feature type="transmembrane region" description="Helical" evidence="6">
    <location>
        <begin position="297"/>
        <end position="319"/>
    </location>
</feature>
<dbReference type="GO" id="GO:0005765">
    <property type="term" value="C:lysosomal membrane"/>
    <property type="evidence" value="ECO:0000318"/>
    <property type="project" value="GO_Central"/>
</dbReference>
<dbReference type="Proteomes" id="UP000018468">
    <property type="component" value="Linkage group LG3"/>
</dbReference>
<dbReference type="InParanoid" id="W5MSC6"/>
<organism evidence="7 8">
    <name type="scientific">Lepisosteus oculatus</name>
    <name type="common">Spotted gar</name>
    <dbReference type="NCBI Taxonomy" id="7918"/>
    <lineage>
        <taxon>Eukaryota</taxon>
        <taxon>Metazoa</taxon>
        <taxon>Chordata</taxon>
        <taxon>Craniata</taxon>
        <taxon>Vertebrata</taxon>
        <taxon>Euteleostomi</taxon>
        <taxon>Actinopterygii</taxon>
        <taxon>Neopterygii</taxon>
        <taxon>Holostei</taxon>
        <taxon>Semionotiformes</taxon>
        <taxon>Lepisosteidae</taxon>
        <taxon>Lepisosteus</taxon>
    </lineage>
</organism>
<dbReference type="STRING" id="7918.ENSLOCP00000011285"/>
<keyword evidence="2 6" id="KW-0812">Transmembrane</keyword>
<keyword evidence="4 6" id="KW-0472">Membrane</keyword>
<feature type="transmembrane region" description="Helical" evidence="6">
    <location>
        <begin position="420"/>
        <end position="449"/>
    </location>
</feature>
<dbReference type="GO" id="GO:0034486">
    <property type="term" value="P:vacuolar transmembrane transport"/>
    <property type="evidence" value="ECO:0000318"/>
    <property type="project" value="GO_Central"/>
</dbReference>
<name>W5MSC6_LEPOC</name>
<evidence type="ECO:0000313" key="8">
    <source>
        <dbReference type="Proteomes" id="UP000018468"/>
    </source>
</evidence>
<feature type="transmembrane region" description="Helical" evidence="6">
    <location>
        <begin position="133"/>
        <end position="156"/>
    </location>
</feature>
<proteinExistence type="inferred from homology"/>
<dbReference type="Ensembl" id="ENSLOCT00000011301.1">
    <property type="protein sequence ID" value="ENSLOCP00000011285.1"/>
    <property type="gene ID" value="ENSLOCG00000009246.1"/>
</dbReference>
<evidence type="ECO:0000256" key="6">
    <source>
        <dbReference type="SAM" id="Phobius"/>
    </source>
</evidence>
<dbReference type="Bgee" id="ENSLOCG00000009246">
    <property type="expression patterns" value="Expressed in intestine and 13 other cell types or tissues"/>
</dbReference>
<evidence type="ECO:0000313" key="7">
    <source>
        <dbReference type="Ensembl" id="ENSLOCP00000011285.1"/>
    </source>
</evidence>
<evidence type="ECO:0000256" key="4">
    <source>
        <dbReference type="ARBA" id="ARBA00023136"/>
    </source>
</evidence>
<comment type="similarity">
    <text evidence="5">Belongs to the major facilitator superfamily. SLC46A family.</text>
</comment>
<dbReference type="GeneTree" id="ENSGT00950000183096"/>
<dbReference type="Pfam" id="PF07690">
    <property type="entry name" value="MFS_1"/>
    <property type="match status" value="1"/>
</dbReference>
<feature type="transmembrane region" description="Helical" evidence="6">
    <location>
        <begin position="351"/>
        <end position="372"/>
    </location>
</feature>
<dbReference type="InterPro" id="IPR011701">
    <property type="entry name" value="MFS"/>
</dbReference>
<feature type="transmembrane region" description="Helical" evidence="6">
    <location>
        <begin position="199"/>
        <end position="219"/>
    </location>
</feature>
<reference evidence="7" key="2">
    <citation type="submission" date="2025-08" db="UniProtKB">
        <authorList>
            <consortium name="Ensembl"/>
        </authorList>
    </citation>
    <scope>IDENTIFICATION</scope>
</reference>
<evidence type="ECO:0000256" key="2">
    <source>
        <dbReference type="ARBA" id="ARBA00022692"/>
    </source>
</evidence>
<dbReference type="eggNOG" id="KOG2816">
    <property type="taxonomic scope" value="Eukaryota"/>
</dbReference>
<keyword evidence="8" id="KW-1185">Reference proteome</keyword>
<feature type="transmembrane region" description="Helical" evidence="6">
    <location>
        <begin position="384"/>
        <end position="408"/>
    </location>
</feature>
<dbReference type="GO" id="GO:0022857">
    <property type="term" value="F:transmembrane transporter activity"/>
    <property type="evidence" value="ECO:0000318"/>
    <property type="project" value="GO_Central"/>
</dbReference>
<dbReference type="InterPro" id="IPR036259">
    <property type="entry name" value="MFS_trans_sf"/>
</dbReference>
<dbReference type="SUPFAM" id="SSF103473">
    <property type="entry name" value="MFS general substrate transporter"/>
    <property type="match status" value="1"/>
</dbReference>